<keyword evidence="1" id="KW-0732">Signal</keyword>
<sequence length="1078" mass="118104">MKGTVKSKKLFSLLLIFTLFFSSFGNMAYALPNHVPDQAKNNAANQVRDVVVTPQELGIALGESAQLEAEVTYSNNKTNTKVDWSSEDTAIATVSKDGVVQASGTETGIVNVTATGSRGRSEKSVDVQVFVYDPESSISESRTKMGETVTVKGIVNVDNYQLQAGNLNVYIQDPTGGIQLFNFNPQIFPDLNEGDYIEVTGSVGDYNGVTQLTVDNITVLGTNKTIIPIEVTINDLMDTEVAEALQGQLITFEGFFQTVPTYFNGGANISAVDEDFNTMVLRVWETTGIVLENFEPDNWFVNTGILSKYQDMYQLLPRKQNDIVLSEEQKDKPTTRDREFEVTVERVVDGDTIRIVEPVFGATNVRFLNMDTAETYHAVRNDLDQHQMDQGIRAGEYLKNYLSDGDRVIVRLGEEPLDTYGRLLAEVITLDGVNTNLEMVRQGQAPTYFIYPFEDEKVAEYAAAAKEARENERGIWNPEDPLLEAPFVFRARERGDAGLARYVGDFETREYVLPDQYAIIPSENRVFFSEEEAIHLGYTKKELTGAELAFVDKNYVKLNVLANHNITRLVDDMTLPATGLFGSEVDWESSDPDVISHDGVINKSLEEQSTVTLTGTLSNDGAVDVLTLEVTVLEPIINIVRWDFEDQSEVADGGLPANATRSISRESTVNPTYPQGTGGSGTFALNTNGWHDGADAKYYVIDFETLGFKNIKLSSRQMGSNTGPRDFQLQYSLDGVNWVEIGQEITVANNWNSAVITDLELPTETENQENVYVRWLMTSNTSINGGTVGSGGTSRIDDIVITGNPTPLSDELAAELDSRNLEIVYQGSDDNTNVTQDVLLPDTGINGSSISWSSSNNAVISDSGVVTQQELDTVVILTAVVTKGSVSVTKTFELTVVGESTSPPVVVEPLIGYWAFNTNGFSNILTSGQDLEADEGLALLRTNFTSISEFAGTTINALGGYPAGGSLSLVGNANNNNYVELEFSTLGLEGIELSFATRGTGTGFNEHQWMYSLDGENWVEFGENTATRNTSFQLETLSLSNEVNNKETVFVRVYLDGATSTSGNNRIDNLQVNGTVIE</sequence>
<dbReference type="EMBL" id="JAHQCS010000121">
    <property type="protein sequence ID" value="MBU9713071.1"/>
    <property type="molecule type" value="Genomic_DNA"/>
</dbReference>
<dbReference type="InterPro" id="IPR046780">
    <property type="entry name" value="aBig_2"/>
</dbReference>
<dbReference type="InterPro" id="IPR000421">
    <property type="entry name" value="FA58C"/>
</dbReference>
<dbReference type="SMART" id="SM00318">
    <property type="entry name" value="SNc"/>
    <property type="match status" value="1"/>
</dbReference>
<dbReference type="SMART" id="SM00635">
    <property type="entry name" value="BID_2"/>
    <property type="match status" value="1"/>
</dbReference>
<name>A0ABS6JHC0_9BACI</name>
<feature type="chain" id="PRO_5046307972" evidence="1">
    <location>
        <begin position="29"/>
        <end position="1078"/>
    </location>
</feature>
<dbReference type="InterPro" id="IPR004365">
    <property type="entry name" value="NA-bd_OB_tRNA"/>
</dbReference>
<evidence type="ECO:0000256" key="1">
    <source>
        <dbReference type="SAM" id="SignalP"/>
    </source>
</evidence>
<dbReference type="InterPro" id="IPR016071">
    <property type="entry name" value="Staphylococal_nuclease_OB-fold"/>
</dbReference>
<dbReference type="Pfam" id="PF20578">
    <property type="entry name" value="aBig_2"/>
    <property type="match status" value="2"/>
</dbReference>
<evidence type="ECO:0000313" key="3">
    <source>
        <dbReference type="EMBL" id="MBU9713071.1"/>
    </source>
</evidence>
<protein>
    <submittedName>
        <fullName evidence="3">Thermonuclease family protein</fullName>
    </submittedName>
</protein>
<dbReference type="Pfam" id="PF00565">
    <property type="entry name" value="SNase"/>
    <property type="match status" value="1"/>
</dbReference>
<proteinExistence type="predicted"/>
<dbReference type="InterPro" id="IPR003343">
    <property type="entry name" value="Big_2"/>
</dbReference>
<dbReference type="Proteomes" id="UP000784880">
    <property type="component" value="Unassembled WGS sequence"/>
</dbReference>
<evidence type="ECO:0000313" key="4">
    <source>
        <dbReference type="Proteomes" id="UP000784880"/>
    </source>
</evidence>
<reference evidence="3 4" key="1">
    <citation type="submission" date="2021-06" db="EMBL/GenBank/DDBJ databases">
        <title>Bacillus sp. RD4P76, an endophyte from a halophyte.</title>
        <authorList>
            <person name="Sun J.-Q."/>
        </authorList>
    </citation>
    <scope>NUCLEOTIDE SEQUENCE [LARGE SCALE GENOMIC DNA]</scope>
    <source>
        <strain evidence="3 4">CGMCC 1.15917</strain>
    </source>
</reference>
<accession>A0ABS6JHC0</accession>
<keyword evidence="4" id="KW-1185">Reference proteome</keyword>
<dbReference type="CDD" id="cd04486">
    <property type="entry name" value="YhcR_OBF_like"/>
    <property type="match status" value="1"/>
</dbReference>
<dbReference type="RefSeq" id="WP_217067246.1">
    <property type="nucleotide sequence ID" value="NZ_JAHQCS010000121.1"/>
</dbReference>
<comment type="caution">
    <text evidence="3">The sequence shown here is derived from an EMBL/GenBank/DDBJ whole genome shotgun (WGS) entry which is preliminary data.</text>
</comment>
<dbReference type="Pfam" id="PF02368">
    <property type="entry name" value="Big_2"/>
    <property type="match status" value="1"/>
</dbReference>
<evidence type="ECO:0000259" key="2">
    <source>
        <dbReference type="PROSITE" id="PS50830"/>
    </source>
</evidence>
<dbReference type="Pfam" id="PF00754">
    <property type="entry name" value="F5_F8_type_C"/>
    <property type="match status" value="1"/>
</dbReference>
<dbReference type="Pfam" id="PF01336">
    <property type="entry name" value="tRNA_anti-codon"/>
    <property type="match status" value="1"/>
</dbReference>
<feature type="signal peptide" evidence="1">
    <location>
        <begin position="1"/>
        <end position="28"/>
    </location>
</feature>
<dbReference type="PROSITE" id="PS50830">
    <property type="entry name" value="TNASE_3"/>
    <property type="match status" value="1"/>
</dbReference>
<gene>
    <name evidence="3" type="ORF">KS419_15170</name>
</gene>
<feature type="domain" description="TNase-like" evidence="2">
    <location>
        <begin position="338"/>
        <end position="478"/>
    </location>
</feature>
<organism evidence="3 4">
    <name type="scientific">Evansella tamaricis</name>
    <dbReference type="NCBI Taxonomy" id="2069301"/>
    <lineage>
        <taxon>Bacteria</taxon>
        <taxon>Bacillati</taxon>
        <taxon>Bacillota</taxon>
        <taxon>Bacilli</taxon>
        <taxon>Bacillales</taxon>
        <taxon>Bacillaceae</taxon>
        <taxon>Evansella</taxon>
    </lineage>
</organism>